<evidence type="ECO:0000259" key="2">
    <source>
        <dbReference type="SMART" id="SM00382"/>
    </source>
</evidence>
<accession>A0AAN9TW33</accession>
<proteinExistence type="predicted"/>
<feature type="domain" description="AAA+ ATPase" evidence="2">
    <location>
        <begin position="213"/>
        <end position="363"/>
    </location>
</feature>
<dbReference type="GO" id="GO:0007005">
    <property type="term" value="P:mitochondrion organization"/>
    <property type="evidence" value="ECO:0007669"/>
    <property type="project" value="TreeGrafter"/>
</dbReference>
<evidence type="ECO:0000313" key="3">
    <source>
        <dbReference type="EMBL" id="KAK7603865.1"/>
    </source>
</evidence>
<dbReference type="AlphaFoldDB" id="A0AAN9TW33"/>
<keyword evidence="1" id="KW-0812">Transmembrane</keyword>
<dbReference type="SMART" id="SM00382">
    <property type="entry name" value="AAA"/>
    <property type="match status" value="1"/>
</dbReference>
<sequence>MVLRVIYATNRVLPYQICHKRNVENLPSSSSKLKQRPSMTSVCFLSLQASQFISHSNSLGDRVHPSEFTWNNSNNMLQNPSIHPGLDNQENFLRHRLSVVRARLLSGSMTYRDFVEEKLLSRLENKVVPKHVQDVIKEELCKLELMECHRYDFDSTRNYLNWLTSLPWGITSQENFSLLQTVQILDQDLHGQEEVKQYILAIMAGWKLKENIKGNILCFIGEVGVGKASLAKSIARALNRKFYRFSLNGVKDVTIIKGRSKSSIRAKPGKIIQCLEKVQTENPVILVEEIDELGELNLAKGISSSEILEFLDPGQNSAFVDHYFDVAVDLSKALFICTAHDKDAIRKTLRNRMEFIEIQGYSSKEKLAIAKHCMLPKMLQEFGLKGEQVALTDDDLSYLIEKSGSTLGVRDLQNVLEKVAREAALQILRNGLFTQSEKTTSDKWKLVDILAGYCLVSGIILLIGYLRYENLTVFQVDEKLRQFNEKYENWWQTFVKKD</sequence>
<protein>
    <recommendedName>
        <fullName evidence="2">AAA+ ATPase domain-containing protein</fullName>
    </recommendedName>
</protein>
<dbReference type="GO" id="GO:0004176">
    <property type="term" value="F:ATP-dependent peptidase activity"/>
    <property type="evidence" value="ECO:0007669"/>
    <property type="project" value="InterPro"/>
</dbReference>
<dbReference type="GO" id="GO:0005759">
    <property type="term" value="C:mitochondrial matrix"/>
    <property type="evidence" value="ECO:0007669"/>
    <property type="project" value="TreeGrafter"/>
</dbReference>
<dbReference type="Pfam" id="PF00004">
    <property type="entry name" value="AAA"/>
    <property type="match status" value="1"/>
</dbReference>
<dbReference type="GO" id="GO:0016887">
    <property type="term" value="F:ATP hydrolysis activity"/>
    <property type="evidence" value="ECO:0007669"/>
    <property type="project" value="InterPro"/>
</dbReference>
<dbReference type="Proteomes" id="UP001367676">
    <property type="component" value="Unassembled WGS sequence"/>
</dbReference>
<dbReference type="Gene3D" id="1.10.8.60">
    <property type="match status" value="1"/>
</dbReference>
<dbReference type="InterPro" id="IPR027417">
    <property type="entry name" value="P-loop_NTPase"/>
</dbReference>
<dbReference type="FunFam" id="1.20.5.5270:FF:000001">
    <property type="entry name" value="Lon protease homolog, mitochondrial"/>
    <property type="match status" value="1"/>
</dbReference>
<keyword evidence="1" id="KW-0472">Membrane</keyword>
<dbReference type="GO" id="GO:0003697">
    <property type="term" value="F:single-stranded DNA binding"/>
    <property type="evidence" value="ECO:0007669"/>
    <property type="project" value="TreeGrafter"/>
</dbReference>
<dbReference type="GO" id="GO:0006515">
    <property type="term" value="P:protein quality control for misfolded or incompletely synthesized proteins"/>
    <property type="evidence" value="ECO:0007669"/>
    <property type="project" value="TreeGrafter"/>
</dbReference>
<dbReference type="Gene3D" id="1.20.5.5270">
    <property type="match status" value="1"/>
</dbReference>
<dbReference type="GO" id="GO:0004252">
    <property type="term" value="F:serine-type endopeptidase activity"/>
    <property type="evidence" value="ECO:0007669"/>
    <property type="project" value="InterPro"/>
</dbReference>
<reference evidence="3 4" key="1">
    <citation type="submission" date="2024-03" db="EMBL/GenBank/DDBJ databases">
        <title>Adaptation during the transition from Ophiocordyceps entomopathogen to insect associate is accompanied by gene loss and intensified selection.</title>
        <authorList>
            <person name="Ward C.M."/>
            <person name="Onetto C.A."/>
            <person name="Borneman A.R."/>
        </authorList>
    </citation>
    <scope>NUCLEOTIDE SEQUENCE [LARGE SCALE GENOMIC DNA]</scope>
    <source>
        <strain evidence="3">AWRI1</strain>
        <tissue evidence="3">Single Adult Female</tissue>
    </source>
</reference>
<dbReference type="GO" id="GO:0005524">
    <property type="term" value="F:ATP binding"/>
    <property type="evidence" value="ECO:0007669"/>
    <property type="project" value="InterPro"/>
</dbReference>
<keyword evidence="4" id="KW-1185">Reference proteome</keyword>
<feature type="transmembrane region" description="Helical" evidence="1">
    <location>
        <begin position="446"/>
        <end position="466"/>
    </location>
</feature>
<dbReference type="InterPro" id="IPR027065">
    <property type="entry name" value="Lon_Prtase"/>
</dbReference>
<gene>
    <name evidence="3" type="ORF">V9T40_003864</name>
</gene>
<dbReference type="SUPFAM" id="SSF52540">
    <property type="entry name" value="P-loop containing nucleoside triphosphate hydrolases"/>
    <property type="match status" value="1"/>
</dbReference>
<evidence type="ECO:0000313" key="4">
    <source>
        <dbReference type="Proteomes" id="UP001367676"/>
    </source>
</evidence>
<dbReference type="GO" id="GO:0051131">
    <property type="term" value="P:chaperone-mediated protein complex assembly"/>
    <property type="evidence" value="ECO:0007669"/>
    <property type="project" value="TreeGrafter"/>
</dbReference>
<keyword evidence="1" id="KW-1133">Transmembrane helix</keyword>
<dbReference type="InterPro" id="IPR003593">
    <property type="entry name" value="AAA+_ATPase"/>
</dbReference>
<evidence type="ECO:0000256" key="1">
    <source>
        <dbReference type="SAM" id="Phobius"/>
    </source>
</evidence>
<dbReference type="PANTHER" id="PTHR43718">
    <property type="entry name" value="LON PROTEASE"/>
    <property type="match status" value="1"/>
</dbReference>
<name>A0AAN9TW33_9HEMI</name>
<dbReference type="EMBL" id="JBBCAQ010000006">
    <property type="protein sequence ID" value="KAK7603865.1"/>
    <property type="molecule type" value="Genomic_DNA"/>
</dbReference>
<organism evidence="3 4">
    <name type="scientific">Parthenolecanium corni</name>
    <dbReference type="NCBI Taxonomy" id="536013"/>
    <lineage>
        <taxon>Eukaryota</taxon>
        <taxon>Metazoa</taxon>
        <taxon>Ecdysozoa</taxon>
        <taxon>Arthropoda</taxon>
        <taxon>Hexapoda</taxon>
        <taxon>Insecta</taxon>
        <taxon>Pterygota</taxon>
        <taxon>Neoptera</taxon>
        <taxon>Paraneoptera</taxon>
        <taxon>Hemiptera</taxon>
        <taxon>Sternorrhyncha</taxon>
        <taxon>Coccoidea</taxon>
        <taxon>Coccidae</taxon>
        <taxon>Parthenolecanium</taxon>
    </lineage>
</organism>
<dbReference type="PANTHER" id="PTHR43718:SF2">
    <property type="entry name" value="LON PROTEASE HOMOLOG, MITOCHONDRIAL"/>
    <property type="match status" value="1"/>
</dbReference>
<dbReference type="Gene3D" id="3.40.50.300">
    <property type="entry name" value="P-loop containing nucleotide triphosphate hydrolases"/>
    <property type="match status" value="1"/>
</dbReference>
<dbReference type="InterPro" id="IPR003959">
    <property type="entry name" value="ATPase_AAA_core"/>
</dbReference>
<comment type="caution">
    <text evidence="3">The sequence shown here is derived from an EMBL/GenBank/DDBJ whole genome shotgun (WGS) entry which is preliminary data.</text>
</comment>